<dbReference type="EMBL" id="LR789741">
    <property type="protein sequence ID" value="CAB3265603.1"/>
    <property type="molecule type" value="mRNA"/>
</dbReference>
<dbReference type="PROSITE" id="PS00108">
    <property type="entry name" value="PROTEIN_KINASE_ST"/>
    <property type="match status" value="1"/>
</dbReference>
<evidence type="ECO:0000313" key="3">
    <source>
        <dbReference type="EMBL" id="CAB3265603.1"/>
    </source>
</evidence>
<protein>
    <submittedName>
        <fullName evidence="3">Receptor-interacting serine/threonine-protein kinase 1-like</fullName>
    </submittedName>
</protein>
<feature type="domain" description="Protein kinase" evidence="2">
    <location>
        <begin position="1"/>
        <end position="202"/>
    </location>
</feature>
<gene>
    <name evidence="3" type="primary">Ripk1-010</name>
</gene>
<dbReference type="Gene3D" id="2.60.220.30">
    <property type="match status" value="1"/>
</dbReference>
<dbReference type="AlphaFoldDB" id="A0A6F9DRI0"/>
<evidence type="ECO:0000256" key="1">
    <source>
        <dbReference type="SAM" id="MobiDB-lite"/>
    </source>
</evidence>
<dbReference type="PANTHER" id="PTHR44329:SF291">
    <property type="entry name" value="PROTEIN KINASE DOMAIN-CONTAINING PROTEIN"/>
    <property type="match status" value="1"/>
</dbReference>
<dbReference type="PROSITE" id="PS50011">
    <property type="entry name" value="PROTEIN_KINASE_DOM"/>
    <property type="match status" value="1"/>
</dbReference>
<reference evidence="3" key="1">
    <citation type="submission" date="2020-04" db="EMBL/GenBank/DDBJ databases">
        <authorList>
            <person name="Neveu A P."/>
        </authorList>
    </citation>
    <scope>NUCLEOTIDE SEQUENCE</scope>
    <source>
        <tissue evidence="3">Whole embryo</tissue>
    </source>
</reference>
<name>A0A6F9DRI0_9ASCI</name>
<dbReference type="InterPro" id="IPR008271">
    <property type="entry name" value="Ser/Thr_kinase_AS"/>
</dbReference>
<dbReference type="GO" id="GO:0004706">
    <property type="term" value="F:JUN kinase kinase kinase activity"/>
    <property type="evidence" value="ECO:0007669"/>
    <property type="project" value="TreeGrafter"/>
</dbReference>
<dbReference type="InterPro" id="IPR011009">
    <property type="entry name" value="Kinase-like_dom_sf"/>
</dbReference>
<dbReference type="PANTHER" id="PTHR44329">
    <property type="entry name" value="SERINE/THREONINE-PROTEIN KINASE TNNI3K-RELATED"/>
    <property type="match status" value="1"/>
</dbReference>
<keyword evidence="3" id="KW-0675">Receptor</keyword>
<accession>A0A6F9DRI0</accession>
<dbReference type="SMART" id="SM00220">
    <property type="entry name" value="S_TKc"/>
    <property type="match status" value="1"/>
</dbReference>
<organism evidence="3">
    <name type="scientific">Phallusia mammillata</name>
    <dbReference type="NCBI Taxonomy" id="59560"/>
    <lineage>
        <taxon>Eukaryota</taxon>
        <taxon>Metazoa</taxon>
        <taxon>Chordata</taxon>
        <taxon>Tunicata</taxon>
        <taxon>Ascidiacea</taxon>
        <taxon>Phlebobranchia</taxon>
        <taxon>Ascidiidae</taxon>
        <taxon>Phallusia</taxon>
    </lineage>
</organism>
<proteinExistence type="evidence at transcript level"/>
<dbReference type="GO" id="GO:0005524">
    <property type="term" value="F:ATP binding"/>
    <property type="evidence" value="ECO:0007669"/>
    <property type="project" value="InterPro"/>
</dbReference>
<dbReference type="Pfam" id="PF00069">
    <property type="entry name" value="Pkinase"/>
    <property type="match status" value="1"/>
</dbReference>
<dbReference type="SUPFAM" id="SSF56112">
    <property type="entry name" value="Protein kinase-like (PK-like)"/>
    <property type="match status" value="1"/>
</dbReference>
<keyword evidence="3" id="KW-0418">Kinase</keyword>
<evidence type="ECO:0000259" key="2">
    <source>
        <dbReference type="PROSITE" id="PS50011"/>
    </source>
</evidence>
<dbReference type="Gene3D" id="1.10.510.10">
    <property type="entry name" value="Transferase(Phosphotransferase) domain 1"/>
    <property type="match status" value="1"/>
</dbReference>
<sequence>MEYCEGGALRELLCNNSSLGIALCVRLLLQTAKAIKHCHGLPDKSLIHCDLKPGNILLTKDLNCKLADFGAAELVSIDSLRKRSKNESPQYTRIYTAPEKLKNFFMTPTKEIDIYAFGITMYVLLICDGLFDPSGDTTLMFDAIKNGQNLDCAKIEEMITTLNQKDRKVVEELQKLMKRCWQYLPAKRPNISEIVDILQQQFEKYSRSEIKQQVERILKNINSNDHSQANRANYISLSAKHQAVRNATRPSPIESQNDVADAISLYANPAAGFYFDYSSDETNKLSKKSESSETLTQVSAEPQKKKIKQSNEHPDQVLVSQNKFVKNMEWVVGPEGATLKVGGCIVEIPSGALAQQVNIELTAVYENWGQNQFTPQLNCEPSGQKFQKPITISVPCNIPQATLGLVPVRFSQDHREWNNHSNSAEMIKGMLTFQTDHFTLFEVIVAMETFRRLLKQKLVRFAVGNSNSDRPNQILLTCVLSDDFGVFRENEMFPHSTFVCEDRFTIRANEDPIQLVLTCDQVEVATMSNTIYTEVFGKHEFLITCGDKPISYNLMSRTMETKARGQFFLPDLASSELHGDVPDPNKIELGGLNLN</sequence>
<dbReference type="InterPro" id="IPR051681">
    <property type="entry name" value="Ser/Thr_Kinases-Pseudokinases"/>
</dbReference>
<keyword evidence="3" id="KW-0808">Transferase</keyword>
<dbReference type="InterPro" id="IPR000719">
    <property type="entry name" value="Prot_kinase_dom"/>
</dbReference>
<feature type="region of interest" description="Disordered" evidence="1">
    <location>
        <begin position="286"/>
        <end position="313"/>
    </location>
</feature>